<accession>A0AAF0J7Q4</accession>
<evidence type="ECO:0000256" key="1">
    <source>
        <dbReference type="ARBA" id="ARBA00004370"/>
    </source>
</evidence>
<dbReference type="InterPro" id="IPR045214">
    <property type="entry name" value="Surf1/Surf4"/>
</dbReference>
<feature type="compositionally biased region" description="Polar residues" evidence="6">
    <location>
        <begin position="249"/>
        <end position="259"/>
    </location>
</feature>
<comment type="function">
    <text evidence="5">Probably involved in the biogenesis of the COX complex.</text>
</comment>
<comment type="caution">
    <text evidence="5">Lacks conserved residue(s) required for the propagation of feature annotation.</text>
</comment>
<dbReference type="Pfam" id="PF02104">
    <property type="entry name" value="SURF1"/>
    <property type="match status" value="1"/>
</dbReference>
<evidence type="ECO:0000256" key="6">
    <source>
        <dbReference type="SAM" id="MobiDB-lite"/>
    </source>
</evidence>
<dbReference type="InterPro" id="IPR002994">
    <property type="entry name" value="Surf1/Shy1"/>
</dbReference>
<feature type="compositionally biased region" description="Low complexity" evidence="6">
    <location>
        <begin position="260"/>
        <end position="270"/>
    </location>
</feature>
<keyword evidence="2 5" id="KW-0812">Transmembrane</keyword>
<dbReference type="GO" id="GO:0033617">
    <property type="term" value="P:mitochondrial respiratory chain complex IV assembly"/>
    <property type="evidence" value="ECO:0007669"/>
    <property type="project" value="TreeGrafter"/>
</dbReference>
<organism evidence="7 8">
    <name type="scientific">Malassezia nana</name>
    <dbReference type="NCBI Taxonomy" id="180528"/>
    <lineage>
        <taxon>Eukaryota</taxon>
        <taxon>Fungi</taxon>
        <taxon>Dikarya</taxon>
        <taxon>Basidiomycota</taxon>
        <taxon>Ustilaginomycotina</taxon>
        <taxon>Malasseziomycetes</taxon>
        <taxon>Malasseziales</taxon>
        <taxon>Malasseziaceae</taxon>
        <taxon>Malassezia</taxon>
    </lineage>
</organism>
<keyword evidence="3 5" id="KW-1133">Transmembrane helix</keyword>
<comment type="subcellular location">
    <subcellularLocation>
        <location evidence="1">Membrane</location>
    </subcellularLocation>
    <subcellularLocation>
        <location evidence="5">Mitochondrion inner membrane</location>
        <topology evidence="5">Multi-pass membrane protein</topology>
    </subcellularLocation>
</comment>
<keyword evidence="5" id="KW-0999">Mitochondrion inner membrane</keyword>
<name>A0AAF0J7Q4_9BASI</name>
<evidence type="ECO:0000256" key="2">
    <source>
        <dbReference type="ARBA" id="ARBA00022692"/>
    </source>
</evidence>
<dbReference type="Proteomes" id="UP001213623">
    <property type="component" value="Chromosome 4"/>
</dbReference>
<sequence length="278" mass="31995">MPVPVVEAEDGGEPLIYNRPQKKKKKPWYKLPVFYLLAIMPVVTLWLGLWQMRRLKWKVALIDELDDKLRRDPLRFPRNIKYVFTTNMFSLSVLNEFEYRQFELHGCYDLSRALFVGPRIREDKRGYQLIVPFRRSSGGPDVLVNIGFVADEHIVGTGMNKRLKQPLPYDGRPVTIVTLLPRVYPPSRFALANEPHNNLWMQLNPAQMAHWLNEQAGLADASIAPEAPKESRTFSFFRQFTRTRAPDAQTPQEAFQQSQPVPVVPVHTGGPPTPHRTA</sequence>
<keyword evidence="5" id="KW-0496">Mitochondrion</keyword>
<evidence type="ECO:0000256" key="5">
    <source>
        <dbReference type="RuleBase" id="RU363076"/>
    </source>
</evidence>
<feature type="transmembrane region" description="Helical" evidence="5">
    <location>
        <begin position="33"/>
        <end position="50"/>
    </location>
</feature>
<dbReference type="CDD" id="cd06662">
    <property type="entry name" value="SURF1"/>
    <property type="match status" value="1"/>
</dbReference>
<protein>
    <recommendedName>
        <fullName evidence="5">SURF1-like protein</fullName>
    </recommendedName>
</protein>
<feature type="region of interest" description="Disordered" evidence="6">
    <location>
        <begin position="245"/>
        <end position="278"/>
    </location>
</feature>
<proteinExistence type="inferred from homology"/>
<dbReference type="PROSITE" id="PS50895">
    <property type="entry name" value="SURF1"/>
    <property type="match status" value="1"/>
</dbReference>
<dbReference type="GO" id="GO:0005743">
    <property type="term" value="C:mitochondrial inner membrane"/>
    <property type="evidence" value="ECO:0007669"/>
    <property type="project" value="UniProtKB-SubCell"/>
</dbReference>
<evidence type="ECO:0000313" key="7">
    <source>
        <dbReference type="EMBL" id="WFD27280.1"/>
    </source>
</evidence>
<evidence type="ECO:0000256" key="4">
    <source>
        <dbReference type="ARBA" id="ARBA00023136"/>
    </source>
</evidence>
<dbReference type="PANTHER" id="PTHR23427">
    <property type="entry name" value="SURFEIT LOCUS PROTEIN"/>
    <property type="match status" value="1"/>
</dbReference>
<reference evidence="7" key="1">
    <citation type="submission" date="2023-03" db="EMBL/GenBank/DDBJ databases">
        <title>Mating type loci evolution in Malassezia.</title>
        <authorList>
            <person name="Coelho M.A."/>
        </authorList>
    </citation>
    <scope>NUCLEOTIDE SEQUENCE</scope>
    <source>
        <strain evidence="7">CBS 9557</strain>
    </source>
</reference>
<gene>
    <name evidence="7" type="primary">SHY1</name>
    <name evidence="7" type="ORF">MNAN1_002276</name>
</gene>
<dbReference type="AlphaFoldDB" id="A0AAF0J7Q4"/>
<comment type="similarity">
    <text evidence="5">Belongs to the SURF1 family.</text>
</comment>
<keyword evidence="8" id="KW-1185">Reference proteome</keyword>
<evidence type="ECO:0000256" key="3">
    <source>
        <dbReference type="ARBA" id="ARBA00022989"/>
    </source>
</evidence>
<dbReference type="EMBL" id="CP119895">
    <property type="protein sequence ID" value="WFD27280.1"/>
    <property type="molecule type" value="Genomic_DNA"/>
</dbReference>
<dbReference type="PANTHER" id="PTHR23427:SF2">
    <property type="entry name" value="SURFEIT LOCUS PROTEIN 1"/>
    <property type="match status" value="1"/>
</dbReference>
<keyword evidence="4 5" id="KW-0472">Membrane</keyword>
<evidence type="ECO:0000313" key="8">
    <source>
        <dbReference type="Proteomes" id="UP001213623"/>
    </source>
</evidence>